<dbReference type="InterPro" id="IPR002130">
    <property type="entry name" value="Cyclophilin-type_PPIase_dom"/>
</dbReference>
<dbReference type="GO" id="GO:0003755">
    <property type="term" value="F:peptidyl-prolyl cis-trans isomerase activity"/>
    <property type="evidence" value="ECO:0007669"/>
    <property type="project" value="InterPro"/>
</dbReference>
<feature type="domain" description="PPIase cyclophilin-type" evidence="2">
    <location>
        <begin position="1"/>
        <end position="112"/>
    </location>
</feature>
<dbReference type="PROSITE" id="PS50072">
    <property type="entry name" value="CSA_PPIASE_2"/>
    <property type="match status" value="1"/>
</dbReference>
<sequence length="126" mass="14188">MAKAGKALHYNGSAFHVLIPGFMSPRWRLHTWEWNCVRVQGYCLWPMQVPNTNSSQFFICKEKTLWLDGKHVFFGKVVDGGIQATSDHMRMRVFHTADLALQDEVILSAAGPANASLQLLMLSVVL</sequence>
<dbReference type="Gene3D" id="2.40.100.10">
    <property type="entry name" value="Cyclophilin-like"/>
    <property type="match status" value="1"/>
</dbReference>
<name>A0A397ZHL9_BRACM</name>
<dbReference type="InterPro" id="IPR029000">
    <property type="entry name" value="Cyclophilin-like_dom_sf"/>
</dbReference>
<dbReference type="PANTHER" id="PTHR11071">
    <property type="entry name" value="PEPTIDYL-PROLYL CIS-TRANS ISOMERASE"/>
    <property type="match status" value="1"/>
</dbReference>
<protein>
    <recommendedName>
        <fullName evidence="2">PPIase cyclophilin-type domain-containing protein</fullName>
    </recommendedName>
</protein>
<dbReference type="PANTHER" id="PTHR11071:SF561">
    <property type="entry name" value="PEPTIDYL-PROLYL CIS-TRANS ISOMERASE D-RELATED"/>
    <property type="match status" value="1"/>
</dbReference>
<proteinExistence type="inferred from homology"/>
<evidence type="ECO:0000313" key="3">
    <source>
        <dbReference type="EMBL" id="RID65147.1"/>
    </source>
</evidence>
<comment type="similarity">
    <text evidence="1">Belongs to the cyclophilin-type PPIase family.</text>
</comment>
<evidence type="ECO:0000256" key="1">
    <source>
        <dbReference type="ARBA" id="ARBA00007365"/>
    </source>
</evidence>
<dbReference type="EMBL" id="CM010631">
    <property type="protein sequence ID" value="RID65147.1"/>
    <property type="molecule type" value="Genomic_DNA"/>
</dbReference>
<dbReference type="Pfam" id="PF00160">
    <property type="entry name" value="Pro_isomerase"/>
    <property type="match status" value="1"/>
</dbReference>
<organism evidence="3 4">
    <name type="scientific">Brassica campestris</name>
    <name type="common">Field mustard</name>
    <dbReference type="NCBI Taxonomy" id="3711"/>
    <lineage>
        <taxon>Eukaryota</taxon>
        <taxon>Viridiplantae</taxon>
        <taxon>Streptophyta</taxon>
        <taxon>Embryophyta</taxon>
        <taxon>Tracheophyta</taxon>
        <taxon>Spermatophyta</taxon>
        <taxon>Magnoliopsida</taxon>
        <taxon>eudicotyledons</taxon>
        <taxon>Gunneridae</taxon>
        <taxon>Pentapetalae</taxon>
        <taxon>rosids</taxon>
        <taxon>malvids</taxon>
        <taxon>Brassicales</taxon>
        <taxon>Brassicaceae</taxon>
        <taxon>Brassiceae</taxon>
        <taxon>Brassica</taxon>
    </lineage>
</organism>
<gene>
    <name evidence="3" type="ORF">BRARA_D00364</name>
</gene>
<dbReference type="Proteomes" id="UP000264353">
    <property type="component" value="Chromosome A4"/>
</dbReference>
<evidence type="ECO:0000259" key="2">
    <source>
        <dbReference type="PROSITE" id="PS50072"/>
    </source>
</evidence>
<dbReference type="AlphaFoldDB" id="A0A397ZHL9"/>
<dbReference type="SUPFAM" id="SSF50891">
    <property type="entry name" value="Cyclophilin-like"/>
    <property type="match status" value="1"/>
</dbReference>
<reference evidence="3 4" key="1">
    <citation type="submission" date="2018-06" db="EMBL/GenBank/DDBJ databases">
        <title>WGS assembly of Brassica rapa FPsc.</title>
        <authorList>
            <person name="Bowman J."/>
            <person name="Kohchi T."/>
            <person name="Yamato K."/>
            <person name="Jenkins J."/>
            <person name="Shu S."/>
            <person name="Ishizaki K."/>
            <person name="Yamaoka S."/>
            <person name="Nishihama R."/>
            <person name="Nakamura Y."/>
            <person name="Berger F."/>
            <person name="Adam C."/>
            <person name="Aki S."/>
            <person name="Althoff F."/>
            <person name="Araki T."/>
            <person name="Arteaga-Vazquez M."/>
            <person name="Balasubrmanian S."/>
            <person name="Bauer D."/>
            <person name="Boehm C."/>
            <person name="Briginshaw L."/>
            <person name="Caballero-Perez J."/>
            <person name="Catarino B."/>
            <person name="Chen F."/>
            <person name="Chiyoda S."/>
            <person name="Chovatia M."/>
            <person name="Davies K."/>
            <person name="Delmans M."/>
            <person name="Demura T."/>
            <person name="Dierschke T."/>
            <person name="Dolan L."/>
            <person name="Dorantes-Acosta A."/>
            <person name="Eklund D."/>
            <person name="Florent S."/>
            <person name="Flores-Sandoval E."/>
            <person name="Fujiyama A."/>
            <person name="Fukuzawa H."/>
            <person name="Galik B."/>
            <person name="Grimanelli D."/>
            <person name="Grimwood J."/>
            <person name="Grossniklaus U."/>
            <person name="Hamada T."/>
            <person name="Haseloff J."/>
            <person name="Hetherington A."/>
            <person name="Higo A."/>
            <person name="Hirakawa Y."/>
            <person name="Hundley H."/>
            <person name="Ikeda Y."/>
            <person name="Inoue K."/>
            <person name="Inoue S."/>
            <person name="Ishida S."/>
            <person name="Jia Q."/>
            <person name="Kakita M."/>
            <person name="Kanazawa T."/>
            <person name="Kawai Y."/>
            <person name="Kawashima T."/>
            <person name="Kennedy M."/>
            <person name="Kinose K."/>
            <person name="Kinoshita T."/>
            <person name="Kohara Y."/>
            <person name="Koide E."/>
            <person name="Komatsu K."/>
            <person name="Kopischke S."/>
            <person name="Kubo M."/>
            <person name="Kyozuka J."/>
            <person name="Lagercrantz U."/>
            <person name="Lin S."/>
            <person name="Lindquist E."/>
            <person name="Lipzen A."/>
            <person name="Lu C."/>
            <person name="Luna E."/>
            <person name="Martienssen R."/>
            <person name="Minamino N."/>
            <person name="Mizutani M."/>
            <person name="Mizutani M."/>
            <person name="Mochizuki N."/>
            <person name="Monte I."/>
            <person name="Mosher R."/>
            <person name="Nagasaki H."/>
            <person name="Nakagami H."/>
            <person name="Naramoto S."/>
            <person name="Nishitani K."/>
            <person name="Ohtani M."/>
            <person name="Okamoto T."/>
            <person name="Okumura M."/>
            <person name="Phillips J."/>
            <person name="Pollak B."/>
            <person name="Reinders A."/>
            <person name="Roevekamp M."/>
            <person name="Sano R."/>
            <person name="Sawa S."/>
            <person name="Schmid M."/>
            <person name="Shirakawa M."/>
            <person name="Solano R."/>
            <person name="Spunde A."/>
            <person name="Suetsugu N."/>
            <person name="Sugano S."/>
            <person name="Sugiyama A."/>
            <person name="Sun R."/>
            <person name="Suzuki Y."/>
            <person name="Takenaka M."/>
            <person name="Takezawa D."/>
            <person name="Tomogane H."/>
            <person name="Tsuzuki M."/>
            <person name="Ueda T."/>
            <person name="Umeda M."/>
            <person name="Ward J."/>
            <person name="Watanabe Y."/>
            <person name="Yazaki K."/>
            <person name="Yokoyama R."/>
            <person name="Yoshitake Y."/>
            <person name="Yotsui I."/>
            <person name="Zachgo S."/>
            <person name="Schmutz J."/>
        </authorList>
    </citation>
    <scope>NUCLEOTIDE SEQUENCE [LARGE SCALE GENOMIC DNA]</scope>
    <source>
        <strain evidence="4">cv. B-3</strain>
    </source>
</reference>
<evidence type="ECO:0000313" key="4">
    <source>
        <dbReference type="Proteomes" id="UP000264353"/>
    </source>
</evidence>
<accession>A0A397ZHL9</accession>